<dbReference type="CDD" id="cd07802">
    <property type="entry name" value="ASKHA_NBD_FGGY_EcLyxK-like"/>
    <property type="match status" value="1"/>
</dbReference>
<dbReference type="RefSeq" id="WP_127689000.1">
    <property type="nucleotide sequence ID" value="NZ_RZUL01000001.1"/>
</dbReference>
<dbReference type="EMBL" id="RZUL01000001">
    <property type="protein sequence ID" value="RVT43463.1"/>
    <property type="molecule type" value="Genomic_DNA"/>
</dbReference>
<sequence length="451" mass="47843">MALLGIDIGSSAIKVAAFDATGRALAQASRALPSVVSEQGTVERDPDLCWALTCAAIRDVVDALPTQPILGIGVTGCGNGAVFLDKEGNAIAPGILAMDRRARKYVDAEALPRMQAYPGQLKWLLQWYDDLHDGHRPALGSALFWKDYVRLRLTDGLATDFTDAGAGGLLDEDGCAPDAPHRAVPPIKSSLETAGYVTARASAQTGLKAGIPVAVGCVDFEAAAIGCGLQPAHEVSIVAGSWSINQSYSDRPARTGEIFLSNPSVFADRWLLLDGSPNSASHFDWMIRAVRRSNDFAHAAEQAARHGPGNVIFVPGLFEGGARFSGLQASDSIDTMTFAVMEGVAFAHRHHIDRLRDAGVAPLRARLTGGASYSPLWSQLFADILGLPVLVSQTSDIGALGAAMIAAVASGIYDDLPVAQAVMTANFAAFHPFGEYEQRYARYVRELERAA</sequence>
<evidence type="ECO:0000256" key="3">
    <source>
        <dbReference type="ARBA" id="ARBA00022777"/>
    </source>
</evidence>
<evidence type="ECO:0000256" key="2">
    <source>
        <dbReference type="ARBA" id="ARBA00022679"/>
    </source>
</evidence>
<dbReference type="Pfam" id="PF02782">
    <property type="entry name" value="FGGY_C"/>
    <property type="match status" value="1"/>
</dbReference>
<dbReference type="InterPro" id="IPR050406">
    <property type="entry name" value="FGGY_Carb_Kinase"/>
</dbReference>
<evidence type="ECO:0000256" key="1">
    <source>
        <dbReference type="ARBA" id="ARBA00009156"/>
    </source>
</evidence>
<dbReference type="Gene3D" id="3.30.420.40">
    <property type="match status" value="2"/>
</dbReference>
<dbReference type="SUPFAM" id="SSF53067">
    <property type="entry name" value="Actin-like ATPase domain"/>
    <property type="match status" value="2"/>
</dbReference>
<keyword evidence="3" id="KW-0418">Kinase</keyword>
<feature type="domain" description="Carbohydrate kinase FGGY N-terminal" evidence="4">
    <location>
        <begin position="3"/>
        <end position="226"/>
    </location>
</feature>
<comment type="caution">
    <text evidence="6">The sequence shown here is derived from an EMBL/GenBank/DDBJ whole genome shotgun (WGS) entry which is preliminary data.</text>
</comment>
<reference evidence="6 7" key="1">
    <citation type="submission" date="2019-01" db="EMBL/GenBank/DDBJ databases">
        <authorList>
            <person name="Chen W.-M."/>
        </authorList>
    </citation>
    <scope>NUCLEOTIDE SEQUENCE [LARGE SCALE GENOMIC DNA]</scope>
    <source>
        <strain evidence="6 7">TLA-22</strain>
    </source>
</reference>
<comment type="similarity">
    <text evidence="1">Belongs to the FGGY kinase family.</text>
</comment>
<dbReference type="PIRSF" id="PIRSF000538">
    <property type="entry name" value="GlpK"/>
    <property type="match status" value="1"/>
</dbReference>
<dbReference type="GO" id="GO:0005975">
    <property type="term" value="P:carbohydrate metabolic process"/>
    <property type="evidence" value="ECO:0007669"/>
    <property type="project" value="InterPro"/>
</dbReference>
<organism evidence="6 7">
    <name type="scientific">Sphingobium algorifonticola</name>
    <dbReference type="NCBI Taxonomy" id="2008318"/>
    <lineage>
        <taxon>Bacteria</taxon>
        <taxon>Pseudomonadati</taxon>
        <taxon>Pseudomonadota</taxon>
        <taxon>Alphaproteobacteria</taxon>
        <taxon>Sphingomonadales</taxon>
        <taxon>Sphingomonadaceae</taxon>
        <taxon>Sphingobium</taxon>
    </lineage>
</organism>
<keyword evidence="7" id="KW-1185">Reference proteome</keyword>
<gene>
    <name evidence="6" type="ORF">ENE74_02210</name>
</gene>
<dbReference type="InterPro" id="IPR000577">
    <property type="entry name" value="Carb_kinase_FGGY"/>
</dbReference>
<dbReference type="Proteomes" id="UP000282977">
    <property type="component" value="Unassembled WGS sequence"/>
</dbReference>
<dbReference type="Pfam" id="PF00370">
    <property type="entry name" value="FGGY_N"/>
    <property type="match status" value="1"/>
</dbReference>
<dbReference type="InterPro" id="IPR018485">
    <property type="entry name" value="FGGY_C"/>
</dbReference>
<evidence type="ECO:0000259" key="4">
    <source>
        <dbReference type="Pfam" id="PF00370"/>
    </source>
</evidence>
<evidence type="ECO:0000313" key="6">
    <source>
        <dbReference type="EMBL" id="RVT43463.1"/>
    </source>
</evidence>
<keyword evidence="2" id="KW-0808">Transferase</keyword>
<dbReference type="GO" id="GO:0016301">
    <property type="term" value="F:kinase activity"/>
    <property type="evidence" value="ECO:0007669"/>
    <property type="project" value="UniProtKB-KW"/>
</dbReference>
<dbReference type="AlphaFoldDB" id="A0A437JCI4"/>
<feature type="domain" description="Carbohydrate kinase FGGY C-terminal" evidence="5">
    <location>
        <begin position="236"/>
        <end position="409"/>
    </location>
</feature>
<evidence type="ECO:0000313" key="7">
    <source>
        <dbReference type="Proteomes" id="UP000282977"/>
    </source>
</evidence>
<dbReference type="InterPro" id="IPR043129">
    <property type="entry name" value="ATPase_NBD"/>
</dbReference>
<evidence type="ECO:0000259" key="5">
    <source>
        <dbReference type="Pfam" id="PF02782"/>
    </source>
</evidence>
<evidence type="ECO:0008006" key="8">
    <source>
        <dbReference type="Google" id="ProtNLM"/>
    </source>
</evidence>
<accession>A0A437JCI4</accession>
<name>A0A437JCI4_9SPHN</name>
<dbReference type="InterPro" id="IPR018484">
    <property type="entry name" value="FGGY_N"/>
</dbReference>
<protein>
    <recommendedName>
        <fullName evidence="8">Carbohydrate kinase</fullName>
    </recommendedName>
</protein>
<dbReference type="PANTHER" id="PTHR43095:SF3">
    <property type="entry name" value="L-XYLULOSE_3-KETO-L-GULONATE KINASE"/>
    <property type="match status" value="1"/>
</dbReference>
<dbReference type="OrthoDB" id="9805576at2"/>
<dbReference type="PANTHER" id="PTHR43095">
    <property type="entry name" value="SUGAR KINASE"/>
    <property type="match status" value="1"/>
</dbReference>
<proteinExistence type="inferred from homology"/>